<proteinExistence type="inferred from homology"/>
<dbReference type="EMBL" id="CAKOFQ010008508">
    <property type="protein sequence ID" value="CAH2014518.1"/>
    <property type="molecule type" value="Genomic_DNA"/>
</dbReference>
<dbReference type="SMART" id="SM00645">
    <property type="entry name" value="Pept_C1"/>
    <property type="match status" value="1"/>
</dbReference>
<dbReference type="InterPro" id="IPR039417">
    <property type="entry name" value="Peptidase_C1A_papain-like"/>
</dbReference>
<gene>
    <name evidence="4" type="ORF">ACAOBT_LOCUS34166</name>
</gene>
<dbReference type="PROSITE" id="PS00639">
    <property type="entry name" value="THIOL_PROTEASE_HIS"/>
    <property type="match status" value="1"/>
</dbReference>
<dbReference type="GO" id="GO:0008234">
    <property type="term" value="F:cysteine-type peptidase activity"/>
    <property type="evidence" value="ECO:0007669"/>
    <property type="project" value="InterPro"/>
</dbReference>
<feature type="domain" description="Peptidase C1A papain C-terminal" evidence="3">
    <location>
        <begin position="1"/>
        <end position="142"/>
    </location>
</feature>
<keyword evidence="2" id="KW-1015">Disulfide bond</keyword>
<dbReference type="Pfam" id="PF00112">
    <property type="entry name" value="Peptidase_C1"/>
    <property type="match status" value="1"/>
</dbReference>
<dbReference type="PROSITE" id="PS00640">
    <property type="entry name" value="THIOL_PROTEASE_ASN"/>
    <property type="match status" value="1"/>
</dbReference>
<dbReference type="PANTHER" id="PTHR12411">
    <property type="entry name" value="CYSTEINE PROTEASE FAMILY C1-RELATED"/>
    <property type="match status" value="1"/>
</dbReference>
<comment type="caution">
    <text evidence="4">The sequence shown here is derived from an EMBL/GenBank/DDBJ whole genome shotgun (WGS) entry which is preliminary data.</text>
</comment>
<dbReference type="InterPro" id="IPR000668">
    <property type="entry name" value="Peptidase_C1A_C"/>
</dbReference>
<dbReference type="CDD" id="cd02248">
    <property type="entry name" value="Peptidase_C1A"/>
    <property type="match status" value="1"/>
</dbReference>
<evidence type="ECO:0000256" key="2">
    <source>
        <dbReference type="ARBA" id="ARBA00023157"/>
    </source>
</evidence>
<dbReference type="Gene3D" id="3.90.70.10">
    <property type="entry name" value="Cysteine proteinases"/>
    <property type="match status" value="1"/>
</dbReference>
<dbReference type="InterPro" id="IPR038765">
    <property type="entry name" value="Papain-like_cys_pep_sf"/>
</dbReference>
<dbReference type="InterPro" id="IPR013128">
    <property type="entry name" value="Peptidase_C1A"/>
</dbReference>
<dbReference type="Proteomes" id="UP001152888">
    <property type="component" value="Unassembled WGS sequence"/>
</dbReference>
<dbReference type="AlphaFoldDB" id="A0A9P0MKU8"/>
<evidence type="ECO:0000313" key="4">
    <source>
        <dbReference type="EMBL" id="CAH2014518.1"/>
    </source>
</evidence>
<dbReference type="OrthoDB" id="190265at2759"/>
<dbReference type="GO" id="GO:0006508">
    <property type="term" value="P:proteolysis"/>
    <property type="evidence" value="ECO:0007669"/>
    <property type="project" value="InterPro"/>
</dbReference>
<evidence type="ECO:0000259" key="3">
    <source>
        <dbReference type="SMART" id="SM00645"/>
    </source>
</evidence>
<sequence length="143" mass="15807">MDYAFEYVMDHGIQTEESYPYTAYDCQCRRKGYAVKIKSFVDLKDEKEVTAAVSSKGPVSAGIDGSTLSFYSHGIVDASSGCSNSEEDVNHAILIVGYGSEDGVDYWIAKNSWGVDWGEHGYFRIQRNVNACGIALYNSYPVV</sequence>
<name>A0A9P0MKU8_ACAOB</name>
<accession>A0A9P0MKU8</accession>
<dbReference type="SUPFAM" id="SSF54001">
    <property type="entry name" value="Cysteine proteinases"/>
    <property type="match status" value="1"/>
</dbReference>
<reference evidence="4" key="1">
    <citation type="submission" date="2022-03" db="EMBL/GenBank/DDBJ databases">
        <authorList>
            <person name="Sayadi A."/>
        </authorList>
    </citation>
    <scope>NUCLEOTIDE SEQUENCE</scope>
</reference>
<comment type="similarity">
    <text evidence="1">Belongs to the peptidase C1 family.</text>
</comment>
<organism evidence="4 5">
    <name type="scientific">Acanthoscelides obtectus</name>
    <name type="common">Bean weevil</name>
    <name type="synonym">Bruchus obtectus</name>
    <dbReference type="NCBI Taxonomy" id="200917"/>
    <lineage>
        <taxon>Eukaryota</taxon>
        <taxon>Metazoa</taxon>
        <taxon>Ecdysozoa</taxon>
        <taxon>Arthropoda</taxon>
        <taxon>Hexapoda</taxon>
        <taxon>Insecta</taxon>
        <taxon>Pterygota</taxon>
        <taxon>Neoptera</taxon>
        <taxon>Endopterygota</taxon>
        <taxon>Coleoptera</taxon>
        <taxon>Polyphaga</taxon>
        <taxon>Cucujiformia</taxon>
        <taxon>Chrysomeloidea</taxon>
        <taxon>Chrysomelidae</taxon>
        <taxon>Bruchinae</taxon>
        <taxon>Bruchini</taxon>
        <taxon>Acanthoscelides</taxon>
    </lineage>
</organism>
<evidence type="ECO:0000313" key="5">
    <source>
        <dbReference type="Proteomes" id="UP001152888"/>
    </source>
</evidence>
<dbReference type="InterPro" id="IPR025660">
    <property type="entry name" value="Pept_his_AS"/>
</dbReference>
<evidence type="ECO:0000256" key="1">
    <source>
        <dbReference type="ARBA" id="ARBA00008455"/>
    </source>
</evidence>
<keyword evidence="5" id="KW-1185">Reference proteome</keyword>
<dbReference type="InterPro" id="IPR025661">
    <property type="entry name" value="Pept_asp_AS"/>
</dbReference>
<protein>
    <recommendedName>
        <fullName evidence="3">Peptidase C1A papain C-terminal domain-containing protein</fullName>
    </recommendedName>
</protein>